<proteinExistence type="predicted"/>
<dbReference type="EMBL" id="LGUS01000226">
    <property type="protein sequence ID" value="KOG28920.1"/>
    <property type="molecule type" value="Genomic_DNA"/>
</dbReference>
<feature type="region of interest" description="Disordered" evidence="1">
    <location>
        <begin position="53"/>
        <end position="81"/>
    </location>
</feature>
<protein>
    <submittedName>
        <fullName evidence="2">Uncharacterized protein</fullName>
    </submittedName>
</protein>
<dbReference type="Proteomes" id="UP000037251">
    <property type="component" value="Unassembled WGS sequence"/>
</dbReference>
<sequence length="81" mass="8202">MPAGGHSAIHISAIISVPATAATGSADTRATRARAIPSNPNMNCHFAHGSPAQEWKVDSSGHDGTPGRAGELLTARGTSSR</sequence>
<gene>
    <name evidence="2" type="ORF">ADK37_38310</name>
</gene>
<organism evidence="2 3">
    <name type="scientific">Streptomyces resistomycificus</name>
    <dbReference type="NCBI Taxonomy" id="67356"/>
    <lineage>
        <taxon>Bacteria</taxon>
        <taxon>Bacillati</taxon>
        <taxon>Actinomycetota</taxon>
        <taxon>Actinomycetes</taxon>
        <taxon>Kitasatosporales</taxon>
        <taxon>Streptomycetaceae</taxon>
        <taxon>Streptomyces</taxon>
        <taxon>Streptomyces aurantiacus group</taxon>
    </lineage>
</organism>
<evidence type="ECO:0000256" key="1">
    <source>
        <dbReference type="SAM" id="MobiDB-lite"/>
    </source>
</evidence>
<accession>A0A0L8KSR2</accession>
<comment type="caution">
    <text evidence="2">The sequence shown here is derived from an EMBL/GenBank/DDBJ whole genome shotgun (WGS) entry which is preliminary data.</text>
</comment>
<name>A0A0L8KSR2_9ACTN</name>
<reference evidence="3" key="1">
    <citation type="submission" date="2015-07" db="EMBL/GenBank/DDBJ databases">
        <authorList>
            <person name="Ju K.-S."/>
            <person name="Doroghazi J.R."/>
            <person name="Metcalf W.W."/>
        </authorList>
    </citation>
    <scope>NUCLEOTIDE SEQUENCE [LARGE SCALE GENOMIC DNA]</scope>
    <source>
        <strain evidence="3">NRRL 2290</strain>
    </source>
</reference>
<evidence type="ECO:0000313" key="3">
    <source>
        <dbReference type="Proteomes" id="UP000037251"/>
    </source>
</evidence>
<dbReference type="AlphaFoldDB" id="A0A0L8KSR2"/>
<evidence type="ECO:0000313" key="2">
    <source>
        <dbReference type="EMBL" id="KOG28920.1"/>
    </source>
</evidence>
<keyword evidence="3" id="KW-1185">Reference proteome</keyword>